<dbReference type="AlphaFoldDB" id="A0A9J5W7R5"/>
<reference evidence="1 2" key="1">
    <citation type="submission" date="2020-09" db="EMBL/GenBank/DDBJ databases">
        <title>De no assembly of potato wild relative species, Solanum commersonii.</title>
        <authorList>
            <person name="Cho K."/>
        </authorList>
    </citation>
    <scope>NUCLEOTIDE SEQUENCE [LARGE SCALE GENOMIC DNA]</scope>
    <source>
        <strain evidence="1">LZ3.2</strain>
        <tissue evidence="1">Leaf</tissue>
    </source>
</reference>
<protein>
    <submittedName>
        <fullName evidence="1">Uncharacterized protein</fullName>
    </submittedName>
</protein>
<evidence type="ECO:0000313" key="2">
    <source>
        <dbReference type="Proteomes" id="UP000824120"/>
    </source>
</evidence>
<name>A0A9J5W7R5_SOLCO</name>
<accession>A0A9J5W7R5</accession>
<dbReference type="EMBL" id="JACXVP010000012">
    <property type="protein sequence ID" value="KAG5571675.1"/>
    <property type="molecule type" value="Genomic_DNA"/>
</dbReference>
<sequence>MEHSVTRTTRSQKCPNLPFELMHLRWKGRLAKFQYVLLNRQIPIERGLHIRKKLPKIQLSRFLKTWSQIETIQAALKESIPIKGTIKIGVYDNRNVFIDIYNEEDFKTVYFKHVTEIDG</sequence>
<organism evidence="1 2">
    <name type="scientific">Solanum commersonii</name>
    <name type="common">Commerson's wild potato</name>
    <name type="synonym">Commerson's nightshade</name>
    <dbReference type="NCBI Taxonomy" id="4109"/>
    <lineage>
        <taxon>Eukaryota</taxon>
        <taxon>Viridiplantae</taxon>
        <taxon>Streptophyta</taxon>
        <taxon>Embryophyta</taxon>
        <taxon>Tracheophyta</taxon>
        <taxon>Spermatophyta</taxon>
        <taxon>Magnoliopsida</taxon>
        <taxon>eudicotyledons</taxon>
        <taxon>Gunneridae</taxon>
        <taxon>Pentapetalae</taxon>
        <taxon>asterids</taxon>
        <taxon>lamiids</taxon>
        <taxon>Solanales</taxon>
        <taxon>Solanaceae</taxon>
        <taxon>Solanoideae</taxon>
        <taxon>Solaneae</taxon>
        <taxon>Solanum</taxon>
    </lineage>
</organism>
<gene>
    <name evidence="1" type="ORF">H5410_061441</name>
</gene>
<evidence type="ECO:0000313" key="1">
    <source>
        <dbReference type="EMBL" id="KAG5571675.1"/>
    </source>
</evidence>
<proteinExistence type="predicted"/>
<dbReference type="OrthoDB" id="786567at2759"/>
<keyword evidence="2" id="KW-1185">Reference proteome</keyword>
<dbReference type="Proteomes" id="UP000824120">
    <property type="component" value="Chromosome 12"/>
</dbReference>
<comment type="caution">
    <text evidence="1">The sequence shown here is derived from an EMBL/GenBank/DDBJ whole genome shotgun (WGS) entry which is preliminary data.</text>
</comment>